<sequence length="332" mass="38381">MPPLKLTLACWDYDRAKALQDGRVQIEGVDLNFVNLRVEETFFRQLRYQEFDIAELSLSSYTLTLNQENPPFIALPIFPSRFFRHQSIYVSKRANIKKPSDLRGKRAGCPEWQMTAPVWQRGIMEEHYDLPQSSMQWFTGAVEPSATERKEKIKLDLPSNLNVTPIGPGKCLSQMLADGDIDVLFSATQPSSFNTSDNVGHLFEDFKEVEKEYLKKTGIFPIMHVIVIKRSIHEQHPWLARSVTKAFASSLEYAYDAISERAALRYMLPWLQDHVEETRKAFGTDRYWEDGLEKNRHVIQKFLEYSYGQGLAKKLWKPEEIFAASATESYVI</sequence>
<dbReference type="AlphaFoldDB" id="A0A0C3FP38"/>
<gene>
    <name evidence="1" type="ORF">PILCRDRAFT_816817</name>
</gene>
<name>A0A0C3FP38_PILCF</name>
<keyword evidence="2" id="KW-1185">Reference proteome</keyword>
<dbReference type="SUPFAM" id="SSF53850">
    <property type="entry name" value="Periplasmic binding protein-like II"/>
    <property type="match status" value="1"/>
</dbReference>
<organism evidence="1 2">
    <name type="scientific">Piloderma croceum (strain F 1598)</name>
    <dbReference type="NCBI Taxonomy" id="765440"/>
    <lineage>
        <taxon>Eukaryota</taxon>
        <taxon>Fungi</taxon>
        <taxon>Dikarya</taxon>
        <taxon>Basidiomycota</taxon>
        <taxon>Agaricomycotina</taxon>
        <taxon>Agaricomycetes</taxon>
        <taxon>Agaricomycetidae</taxon>
        <taxon>Atheliales</taxon>
        <taxon>Atheliaceae</taxon>
        <taxon>Piloderma</taxon>
    </lineage>
</organism>
<evidence type="ECO:0000313" key="2">
    <source>
        <dbReference type="Proteomes" id="UP000054166"/>
    </source>
</evidence>
<accession>A0A0C3FP38</accession>
<proteinExistence type="predicted"/>
<dbReference type="Proteomes" id="UP000054166">
    <property type="component" value="Unassembled WGS sequence"/>
</dbReference>
<dbReference type="OrthoDB" id="2093528at2759"/>
<dbReference type="EMBL" id="KN832984">
    <property type="protein sequence ID" value="KIM85605.1"/>
    <property type="molecule type" value="Genomic_DNA"/>
</dbReference>
<evidence type="ECO:0008006" key="3">
    <source>
        <dbReference type="Google" id="ProtNLM"/>
    </source>
</evidence>
<evidence type="ECO:0000313" key="1">
    <source>
        <dbReference type="EMBL" id="KIM85605.1"/>
    </source>
</evidence>
<dbReference type="InParanoid" id="A0A0C3FP38"/>
<dbReference type="HOGENOM" id="CLU_072759_0_0_1"/>
<reference evidence="2" key="2">
    <citation type="submission" date="2015-01" db="EMBL/GenBank/DDBJ databases">
        <title>Evolutionary Origins and Diversification of the Mycorrhizal Mutualists.</title>
        <authorList>
            <consortium name="DOE Joint Genome Institute"/>
            <consortium name="Mycorrhizal Genomics Consortium"/>
            <person name="Kohler A."/>
            <person name="Kuo A."/>
            <person name="Nagy L.G."/>
            <person name="Floudas D."/>
            <person name="Copeland A."/>
            <person name="Barry K.W."/>
            <person name="Cichocki N."/>
            <person name="Veneault-Fourrey C."/>
            <person name="LaButti K."/>
            <person name="Lindquist E.A."/>
            <person name="Lipzen A."/>
            <person name="Lundell T."/>
            <person name="Morin E."/>
            <person name="Murat C."/>
            <person name="Riley R."/>
            <person name="Ohm R."/>
            <person name="Sun H."/>
            <person name="Tunlid A."/>
            <person name="Henrissat B."/>
            <person name="Grigoriev I.V."/>
            <person name="Hibbett D.S."/>
            <person name="Martin F."/>
        </authorList>
    </citation>
    <scope>NUCLEOTIDE SEQUENCE [LARGE SCALE GENOMIC DNA]</scope>
    <source>
        <strain evidence="2">F 1598</strain>
    </source>
</reference>
<protein>
    <recommendedName>
        <fullName evidence="3">SsuA/THI5-like domain-containing protein</fullName>
    </recommendedName>
</protein>
<reference evidence="1 2" key="1">
    <citation type="submission" date="2014-04" db="EMBL/GenBank/DDBJ databases">
        <authorList>
            <consortium name="DOE Joint Genome Institute"/>
            <person name="Kuo A."/>
            <person name="Tarkka M."/>
            <person name="Buscot F."/>
            <person name="Kohler A."/>
            <person name="Nagy L.G."/>
            <person name="Floudas D."/>
            <person name="Copeland A."/>
            <person name="Barry K.W."/>
            <person name="Cichocki N."/>
            <person name="Veneault-Fourrey C."/>
            <person name="LaButti K."/>
            <person name="Lindquist E.A."/>
            <person name="Lipzen A."/>
            <person name="Lundell T."/>
            <person name="Morin E."/>
            <person name="Murat C."/>
            <person name="Sun H."/>
            <person name="Tunlid A."/>
            <person name="Henrissat B."/>
            <person name="Grigoriev I.V."/>
            <person name="Hibbett D.S."/>
            <person name="Martin F."/>
            <person name="Nordberg H.P."/>
            <person name="Cantor M.N."/>
            <person name="Hua S.X."/>
        </authorList>
    </citation>
    <scope>NUCLEOTIDE SEQUENCE [LARGE SCALE GENOMIC DNA]</scope>
    <source>
        <strain evidence="1 2">F 1598</strain>
    </source>
</reference>